<gene>
    <name evidence="2" type="ORF">DVH24_022477</name>
</gene>
<accession>A0A498KTN1</accession>
<protein>
    <submittedName>
        <fullName evidence="2">Uncharacterized protein</fullName>
    </submittedName>
</protein>
<keyword evidence="1" id="KW-1133">Transmembrane helix</keyword>
<dbReference type="Proteomes" id="UP000290289">
    <property type="component" value="Chromosome 1"/>
</dbReference>
<sequence>MTPCPLSPKAPKFVNPSLWSASCSGLGSVVAQYPSFPTLLPLPFSFTFCFILISPSLPDFHPTSSSLFSTLCFLPFFPSLPLFPPDFPIFPFSSNSTPIMGVLSTSVAYLPPFFVHPFGSLALLPSGGIGYAVVVQLFWWKWLLYIFMPRFFGLFAAMGCSL</sequence>
<feature type="transmembrane region" description="Helical" evidence="1">
    <location>
        <begin position="113"/>
        <end position="135"/>
    </location>
</feature>
<keyword evidence="3" id="KW-1185">Reference proteome</keyword>
<organism evidence="2 3">
    <name type="scientific">Malus domestica</name>
    <name type="common">Apple</name>
    <name type="synonym">Pyrus malus</name>
    <dbReference type="NCBI Taxonomy" id="3750"/>
    <lineage>
        <taxon>Eukaryota</taxon>
        <taxon>Viridiplantae</taxon>
        <taxon>Streptophyta</taxon>
        <taxon>Embryophyta</taxon>
        <taxon>Tracheophyta</taxon>
        <taxon>Spermatophyta</taxon>
        <taxon>Magnoliopsida</taxon>
        <taxon>eudicotyledons</taxon>
        <taxon>Gunneridae</taxon>
        <taxon>Pentapetalae</taxon>
        <taxon>rosids</taxon>
        <taxon>fabids</taxon>
        <taxon>Rosales</taxon>
        <taxon>Rosaceae</taxon>
        <taxon>Amygdaloideae</taxon>
        <taxon>Maleae</taxon>
        <taxon>Malus</taxon>
    </lineage>
</organism>
<dbReference type="EMBL" id="RDQH01000327">
    <property type="protein sequence ID" value="RXI08333.1"/>
    <property type="molecule type" value="Genomic_DNA"/>
</dbReference>
<feature type="transmembrane region" description="Helical" evidence="1">
    <location>
        <begin position="65"/>
        <end position="83"/>
    </location>
</feature>
<reference evidence="2 3" key="1">
    <citation type="submission" date="2018-10" db="EMBL/GenBank/DDBJ databases">
        <title>A high-quality apple genome assembly.</title>
        <authorList>
            <person name="Hu J."/>
        </authorList>
    </citation>
    <scope>NUCLEOTIDE SEQUENCE [LARGE SCALE GENOMIC DNA]</scope>
    <source>
        <strain evidence="3">cv. HFTH1</strain>
        <tissue evidence="2">Young leaf</tissue>
    </source>
</reference>
<keyword evidence="1" id="KW-0472">Membrane</keyword>
<evidence type="ECO:0000313" key="3">
    <source>
        <dbReference type="Proteomes" id="UP000290289"/>
    </source>
</evidence>
<feature type="transmembrane region" description="Helical" evidence="1">
    <location>
        <begin position="35"/>
        <end position="53"/>
    </location>
</feature>
<evidence type="ECO:0000313" key="2">
    <source>
        <dbReference type="EMBL" id="RXI08333.1"/>
    </source>
</evidence>
<keyword evidence="1" id="KW-0812">Transmembrane</keyword>
<comment type="caution">
    <text evidence="2">The sequence shown here is derived from an EMBL/GenBank/DDBJ whole genome shotgun (WGS) entry which is preliminary data.</text>
</comment>
<proteinExistence type="predicted"/>
<feature type="transmembrane region" description="Helical" evidence="1">
    <location>
        <begin position="142"/>
        <end position="159"/>
    </location>
</feature>
<name>A0A498KTN1_MALDO</name>
<evidence type="ECO:0000256" key="1">
    <source>
        <dbReference type="SAM" id="Phobius"/>
    </source>
</evidence>
<dbReference type="AlphaFoldDB" id="A0A498KTN1"/>